<reference evidence="2 3" key="2">
    <citation type="journal article" date="2009" name="PLoS ONE">
        <title>An integrated genetic and cytogenetic map of the cucumber genome.</title>
        <authorList>
            <person name="Ren Y."/>
            <person name="Zhang Z."/>
            <person name="Liu J."/>
            <person name="Staub J.E."/>
            <person name="Han Y."/>
            <person name="Cheng Z."/>
            <person name="Li X."/>
            <person name="Lu J."/>
            <person name="Miao H."/>
            <person name="Kang H."/>
            <person name="Xie B."/>
            <person name="Gu X."/>
            <person name="Wang X."/>
            <person name="Du Y."/>
            <person name="Jin W."/>
            <person name="Huang S."/>
        </authorList>
    </citation>
    <scope>NUCLEOTIDE SEQUENCE [LARGE SCALE GENOMIC DNA]</scope>
    <source>
        <strain evidence="3">cv. 9930</strain>
    </source>
</reference>
<feature type="region of interest" description="Disordered" evidence="1">
    <location>
        <begin position="1"/>
        <end position="20"/>
    </location>
</feature>
<gene>
    <name evidence="2" type="ORF">Csa_3G774720</name>
</gene>
<proteinExistence type="predicted"/>
<evidence type="ECO:0000313" key="2">
    <source>
        <dbReference type="EMBL" id="KGN59108.1"/>
    </source>
</evidence>
<reference evidence="2 3" key="4">
    <citation type="journal article" date="2011" name="BMC Genomics">
        <title>RNA-Seq improves annotation of protein-coding genes in the cucumber genome.</title>
        <authorList>
            <person name="Li Z."/>
            <person name="Zhang Z."/>
            <person name="Yan P."/>
            <person name="Huang S."/>
            <person name="Fei Z."/>
            <person name="Lin K."/>
        </authorList>
    </citation>
    <scope>NUCLEOTIDE SEQUENCE [LARGE SCALE GENOMIC DNA]</scope>
    <source>
        <strain evidence="3">cv. 9930</strain>
    </source>
</reference>
<accession>A0A0A0LBD1</accession>
<protein>
    <submittedName>
        <fullName evidence="2">Uncharacterized protein</fullName>
    </submittedName>
</protein>
<dbReference type="EMBL" id="CM002924">
    <property type="protein sequence ID" value="KGN59108.1"/>
    <property type="molecule type" value="Genomic_DNA"/>
</dbReference>
<feature type="compositionally biased region" description="Polar residues" evidence="1">
    <location>
        <begin position="1"/>
        <end position="12"/>
    </location>
</feature>
<evidence type="ECO:0000256" key="1">
    <source>
        <dbReference type="SAM" id="MobiDB-lite"/>
    </source>
</evidence>
<dbReference type="AlphaFoldDB" id="A0A0A0LBD1"/>
<organism evidence="2 3">
    <name type="scientific">Cucumis sativus</name>
    <name type="common">Cucumber</name>
    <dbReference type="NCBI Taxonomy" id="3659"/>
    <lineage>
        <taxon>Eukaryota</taxon>
        <taxon>Viridiplantae</taxon>
        <taxon>Streptophyta</taxon>
        <taxon>Embryophyta</taxon>
        <taxon>Tracheophyta</taxon>
        <taxon>Spermatophyta</taxon>
        <taxon>Magnoliopsida</taxon>
        <taxon>eudicotyledons</taxon>
        <taxon>Gunneridae</taxon>
        <taxon>Pentapetalae</taxon>
        <taxon>rosids</taxon>
        <taxon>fabids</taxon>
        <taxon>Cucurbitales</taxon>
        <taxon>Cucurbitaceae</taxon>
        <taxon>Benincaseae</taxon>
        <taxon>Cucumis</taxon>
    </lineage>
</organism>
<dbReference type="Gramene" id="KGN59108">
    <property type="protein sequence ID" value="KGN59108"/>
    <property type="gene ID" value="Csa_3G774720"/>
</dbReference>
<sequence length="69" mass="7871">MTSILPSSSSHSADAKMESSDRNSETTYLFHFPFKLPSSQFSDHRSFTFTGNFNGECLVTNCILWFLLR</sequence>
<name>A0A0A0LBD1_CUCSA</name>
<evidence type="ECO:0000313" key="3">
    <source>
        <dbReference type="Proteomes" id="UP000029981"/>
    </source>
</evidence>
<reference evidence="2 3" key="1">
    <citation type="journal article" date="2009" name="Nat. Genet.">
        <title>The genome of the cucumber, Cucumis sativus L.</title>
        <authorList>
            <person name="Huang S."/>
            <person name="Li R."/>
            <person name="Zhang Z."/>
            <person name="Li L."/>
            <person name="Gu X."/>
            <person name="Fan W."/>
            <person name="Lucas W.J."/>
            <person name="Wang X."/>
            <person name="Xie B."/>
            <person name="Ni P."/>
            <person name="Ren Y."/>
            <person name="Zhu H."/>
            <person name="Li J."/>
            <person name="Lin K."/>
            <person name="Jin W."/>
            <person name="Fei Z."/>
            <person name="Li G."/>
            <person name="Staub J."/>
            <person name="Kilian A."/>
            <person name="van der Vossen E.A."/>
            <person name="Wu Y."/>
            <person name="Guo J."/>
            <person name="He J."/>
            <person name="Jia Z."/>
            <person name="Ren Y."/>
            <person name="Tian G."/>
            <person name="Lu Y."/>
            <person name="Ruan J."/>
            <person name="Qian W."/>
            <person name="Wang M."/>
            <person name="Huang Q."/>
            <person name="Li B."/>
            <person name="Xuan Z."/>
            <person name="Cao J."/>
            <person name="Asan"/>
            <person name="Wu Z."/>
            <person name="Zhang J."/>
            <person name="Cai Q."/>
            <person name="Bai Y."/>
            <person name="Zhao B."/>
            <person name="Han Y."/>
            <person name="Li Y."/>
            <person name="Li X."/>
            <person name="Wang S."/>
            <person name="Shi Q."/>
            <person name="Liu S."/>
            <person name="Cho W.K."/>
            <person name="Kim J.Y."/>
            <person name="Xu Y."/>
            <person name="Heller-Uszynska K."/>
            <person name="Miao H."/>
            <person name="Cheng Z."/>
            <person name="Zhang S."/>
            <person name="Wu J."/>
            <person name="Yang Y."/>
            <person name="Kang H."/>
            <person name="Li M."/>
            <person name="Liang H."/>
            <person name="Ren X."/>
            <person name="Shi Z."/>
            <person name="Wen M."/>
            <person name="Jian M."/>
            <person name="Yang H."/>
            <person name="Zhang G."/>
            <person name="Yang Z."/>
            <person name="Chen R."/>
            <person name="Liu S."/>
            <person name="Li J."/>
            <person name="Ma L."/>
            <person name="Liu H."/>
            <person name="Zhou Y."/>
            <person name="Zhao J."/>
            <person name="Fang X."/>
            <person name="Li G."/>
            <person name="Fang L."/>
            <person name="Li Y."/>
            <person name="Liu D."/>
            <person name="Zheng H."/>
            <person name="Zhang Y."/>
            <person name="Qin N."/>
            <person name="Li Z."/>
            <person name="Yang G."/>
            <person name="Yang S."/>
            <person name="Bolund L."/>
            <person name="Kristiansen K."/>
            <person name="Zheng H."/>
            <person name="Li S."/>
            <person name="Zhang X."/>
            <person name="Yang H."/>
            <person name="Wang J."/>
            <person name="Sun R."/>
            <person name="Zhang B."/>
            <person name="Jiang S."/>
            <person name="Wang J."/>
            <person name="Du Y."/>
            <person name="Li S."/>
        </authorList>
    </citation>
    <scope>NUCLEOTIDE SEQUENCE [LARGE SCALE GENOMIC DNA]</scope>
    <source>
        <strain evidence="3">cv. 9930</strain>
    </source>
</reference>
<dbReference type="Proteomes" id="UP000029981">
    <property type="component" value="Chromosome 3"/>
</dbReference>
<keyword evidence="3" id="KW-1185">Reference proteome</keyword>
<reference evidence="2 3" key="3">
    <citation type="journal article" date="2010" name="BMC Genomics">
        <title>Transcriptome sequencing and comparative analysis of cucumber flowers with different sex types.</title>
        <authorList>
            <person name="Guo S."/>
            <person name="Zheng Y."/>
            <person name="Joung J.G."/>
            <person name="Liu S."/>
            <person name="Zhang Z."/>
            <person name="Crasta O.R."/>
            <person name="Sobral B.W."/>
            <person name="Xu Y."/>
            <person name="Huang S."/>
            <person name="Fei Z."/>
        </authorList>
    </citation>
    <scope>NUCLEOTIDE SEQUENCE [LARGE SCALE GENOMIC DNA]</scope>
    <source>
        <strain evidence="3">cv. 9930</strain>
    </source>
</reference>